<proteinExistence type="predicted"/>
<protein>
    <submittedName>
        <fullName evidence="1">Uncharacterized protein</fullName>
    </submittedName>
</protein>
<evidence type="ECO:0000313" key="1">
    <source>
        <dbReference type="EMBL" id="PFH04114.1"/>
    </source>
</evidence>
<dbReference type="EMBL" id="PDBW01000001">
    <property type="protein sequence ID" value="PFH04114.1"/>
    <property type="molecule type" value="Genomic_DNA"/>
</dbReference>
<reference evidence="1 2" key="1">
    <citation type="submission" date="2017-09" db="EMBL/GenBank/DDBJ databases">
        <title>Evaluation of Pacific Biosciences Sequencing Technology to Finishing C. thermocellum Genome Sequences.</title>
        <authorList>
            <person name="Brown S."/>
        </authorList>
    </citation>
    <scope>NUCLEOTIDE SEQUENCE [LARGE SCALE GENOMIC DNA]</scope>
    <source>
        <strain evidence="1 2">AD2</strain>
    </source>
</reference>
<dbReference type="GeneID" id="51518961"/>
<gene>
    <name evidence="1" type="ORF">M972_112938</name>
</gene>
<organism evidence="1 2">
    <name type="scientific">Acetivibrio thermocellus AD2</name>
    <dbReference type="NCBI Taxonomy" id="1138384"/>
    <lineage>
        <taxon>Bacteria</taxon>
        <taxon>Bacillati</taxon>
        <taxon>Bacillota</taxon>
        <taxon>Clostridia</taxon>
        <taxon>Eubacteriales</taxon>
        <taxon>Oscillospiraceae</taxon>
        <taxon>Acetivibrio</taxon>
    </lineage>
</organism>
<name>A0AB36TJN6_ACETH</name>
<comment type="caution">
    <text evidence="1">The sequence shown here is derived from an EMBL/GenBank/DDBJ whole genome shotgun (WGS) entry which is preliminary data.</text>
</comment>
<evidence type="ECO:0000313" key="2">
    <source>
        <dbReference type="Proteomes" id="UP000223596"/>
    </source>
</evidence>
<dbReference type="AlphaFoldDB" id="A0AB36TJN6"/>
<dbReference type="Proteomes" id="UP000223596">
    <property type="component" value="Unassembled WGS sequence"/>
</dbReference>
<sequence>MHKKEKYGTTELTERDRKVLDKYTKSYSNFIESNTAKPDMLQENFFKNAKPD</sequence>
<dbReference type="RefSeq" id="WP_003515065.1">
    <property type="nucleotide sequence ID" value="NZ_CP013828.1"/>
</dbReference>
<accession>A0AB36TJN6</accession>